<evidence type="ECO:0000313" key="7">
    <source>
        <dbReference type="EMBL" id="GAH00605.1"/>
    </source>
</evidence>
<evidence type="ECO:0000256" key="2">
    <source>
        <dbReference type="ARBA" id="ARBA00022692"/>
    </source>
</evidence>
<reference evidence="7" key="1">
    <citation type="journal article" date="2014" name="Front. Microbiol.">
        <title>High frequency of phylogenetically diverse reductive dehalogenase-homologous genes in deep subseafloor sedimentary metagenomes.</title>
        <authorList>
            <person name="Kawai M."/>
            <person name="Futagami T."/>
            <person name="Toyoda A."/>
            <person name="Takaki Y."/>
            <person name="Nishi S."/>
            <person name="Hori S."/>
            <person name="Arai W."/>
            <person name="Tsubouchi T."/>
            <person name="Morono Y."/>
            <person name="Uchiyama I."/>
            <person name="Ito T."/>
            <person name="Fujiyama A."/>
            <person name="Inagaki F."/>
            <person name="Takami H."/>
        </authorList>
    </citation>
    <scope>NUCLEOTIDE SEQUENCE</scope>
    <source>
        <strain evidence="7">Expedition CK06-06</strain>
    </source>
</reference>
<sequence length="110" mass="12712">MTFLHIALNDLKLVFKDKTFFFWLIVFPLLFATIFGLAFPESSSKIQKVTLNVIDNDESFLSRALIEELKTEKYSVKILKAESDKKIRTLIIPENFSQNIFEGGKSRTHP</sequence>
<dbReference type="Pfam" id="PF12698">
    <property type="entry name" value="ABC2_membrane_3"/>
    <property type="match status" value="1"/>
</dbReference>
<dbReference type="GO" id="GO:0140359">
    <property type="term" value="F:ABC-type transporter activity"/>
    <property type="evidence" value="ECO:0007669"/>
    <property type="project" value="InterPro"/>
</dbReference>
<feature type="transmembrane region" description="Helical" evidence="5">
    <location>
        <begin position="20"/>
        <end position="39"/>
    </location>
</feature>
<evidence type="ECO:0000256" key="4">
    <source>
        <dbReference type="ARBA" id="ARBA00023136"/>
    </source>
</evidence>
<comment type="subcellular location">
    <subcellularLocation>
        <location evidence="1">Membrane</location>
        <topology evidence="1">Multi-pass membrane protein</topology>
    </subcellularLocation>
</comment>
<dbReference type="GO" id="GO:0016020">
    <property type="term" value="C:membrane"/>
    <property type="evidence" value="ECO:0007669"/>
    <property type="project" value="UniProtKB-SubCell"/>
</dbReference>
<name>X1CX08_9ZZZZ</name>
<evidence type="ECO:0000256" key="1">
    <source>
        <dbReference type="ARBA" id="ARBA00004141"/>
    </source>
</evidence>
<feature type="domain" description="ABC-2 type transporter transmembrane" evidence="6">
    <location>
        <begin position="18"/>
        <end position="101"/>
    </location>
</feature>
<dbReference type="InterPro" id="IPR013525">
    <property type="entry name" value="ABC2_TM"/>
</dbReference>
<evidence type="ECO:0000256" key="5">
    <source>
        <dbReference type="SAM" id="Phobius"/>
    </source>
</evidence>
<evidence type="ECO:0000259" key="6">
    <source>
        <dbReference type="Pfam" id="PF12698"/>
    </source>
</evidence>
<dbReference type="EMBL" id="BART01025414">
    <property type="protein sequence ID" value="GAH00605.1"/>
    <property type="molecule type" value="Genomic_DNA"/>
</dbReference>
<dbReference type="AlphaFoldDB" id="X1CX08"/>
<protein>
    <recommendedName>
        <fullName evidence="6">ABC-2 type transporter transmembrane domain-containing protein</fullName>
    </recommendedName>
</protein>
<accession>X1CX08</accession>
<organism evidence="7">
    <name type="scientific">marine sediment metagenome</name>
    <dbReference type="NCBI Taxonomy" id="412755"/>
    <lineage>
        <taxon>unclassified sequences</taxon>
        <taxon>metagenomes</taxon>
        <taxon>ecological metagenomes</taxon>
    </lineage>
</organism>
<proteinExistence type="predicted"/>
<keyword evidence="3 5" id="KW-1133">Transmembrane helix</keyword>
<keyword evidence="4 5" id="KW-0472">Membrane</keyword>
<gene>
    <name evidence="7" type="ORF">S01H4_45620</name>
</gene>
<comment type="caution">
    <text evidence="7">The sequence shown here is derived from an EMBL/GenBank/DDBJ whole genome shotgun (WGS) entry which is preliminary data.</text>
</comment>
<evidence type="ECO:0000256" key="3">
    <source>
        <dbReference type="ARBA" id="ARBA00022989"/>
    </source>
</evidence>
<keyword evidence="2 5" id="KW-0812">Transmembrane</keyword>